<protein>
    <recommendedName>
        <fullName evidence="7">Co-chaperone protein DjlA</fullName>
    </recommendedName>
</protein>
<evidence type="ECO:0000256" key="7">
    <source>
        <dbReference type="HAMAP-Rule" id="MF_01153"/>
    </source>
</evidence>
<sequence>MAWWGKVICGALGFGLGGPLGAALGAMLGHSFDKGLDQNFEPLSASEQEKIQAAFFTATFTLMGRMAKADGRVSENEIETAKQVMTRMGLDQTLRQSAIDLFQQGKEDGFDWRGALDQFADICGRQKNLKQMFLEIQIQAAYADGTMHEVERQLLQEIARKLGFSKIMLEQLLMMVQAQQYFHQQQSGYRAKGSGYQQPHTPKDNLPKAYQVLGIESSANDKAVKTAYRRLMSQHHPDKLVAKGLPEEMIKVATEKTQEIKSAYETIMKSRGKK</sequence>
<evidence type="ECO:0000256" key="3">
    <source>
        <dbReference type="ARBA" id="ARBA00022692"/>
    </source>
</evidence>
<evidence type="ECO:0000256" key="6">
    <source>
        <dbReference type="ARBA" id="ARBA00023186"/>
    </source>
</evidence>
<dbReference type="NCBIfam" id="NF006948">
    <property type="entry name" value="PRK09430.1"/>
    <property type="match status" value="1"/>
</dbReference>
<organism evidence="9 10">
    <name type="scientific">Pleionea mediterranea</name>
    <dbReference type="NCBI Taxonomy" id="523701"/>
    <lineage>
        <taxon>Bacteria</taxon>
        <taxon>Pseudomonadati</taxon>
        <taxon>Pseudomonadota</taxon>
        <taxon>Gammaproteobacteria</taxon>
        <taxon>Oceanospirillales</taxon>
        <taxon>Pleioneaceae</taxon>
        <taxon>Pleionea</taxon>
    </lineage>
</organism>
<dbReference type="InterPro" id="IPR036869">
    <property type="entry name" value="J_dom_sf"/>
</dbReference>
<proteinExistence type="inferred from homology"/>
<feature type="topological domain" description="Periplasmic" evidence="7">
    <location>
        <begin position="1"/>
        <end position="6"/>
    </location>
</feature>
<comment type="caution">
    <text evidence="9">The sequence shown here is derived from an EMBL/GenBank/DDBJ whole genome shotgun (WGS) entry which is preliminary data.</text>
</comment>
<keyword evidence="1 7" id="KW-1003">Cell membrane</keyword>
<dbReference type="CDD" id="cd07316">
    <property type="entry name" value="terB_like_DjlA"/>
    <property type="match status" value="1"/>
</dbReference>
<comment type="subcellular location">
    <subcellularLocation>
        <location evidence="7">Cell inner membrane</location>
        <topology evidence="7">Single-pass type III membrane protein</topology>
    </subcellularLocation>
</comment>
<dbReference type="Gene3D" id="1.10.3680.10">
    <property type="entry name" value="TerB-like"/>
    <property type="match status" value="1"/>
</dbReference>
<keyword evidence="4 7" id="KW-1133">Transmembrane helix</keyword>
<keyword evidence="5 7" id="KW-0472">Membrane</keyword>
<dbReference type="PRINTS" id="PR00625">
    <property type="entry name" value="JDOMAIN"/>
</dbReference>
<dbReference type="AlphaFoldDB" id="A0A316FYU4"/>
<feature type="topological domain" description="Cytoplasmic" evidence="7">
    <location>
        <begin position="31"/>
        <end position="274"/>
    </location>
</feature>
<dbReference type="HAMAP" id="MF_01153">
    <property type="entry name" value="DjlA"/>
    <property type="match status" value="1"/>
</dbReference>
<evidence type="ECO:0000313" key="10">
    <source>
        <dbReference type="Proteomes" id="UP000245790"/>
    </source>
</evidence>
<dbReference type="Proteomes" id="UP000245790">
    <property type="component" value="Unassembled WGS sequence"/>
</dbReference>
<keyword evidence="10" id="KW-1185">Reference proteome</keyword>
<evidence type="ECO:0000313" key="9">
    <source>
        <dbReference type="EMBL" id="PWK53821.1"/>
    </source>
</evidence>
<evidence type="ECO:0000256" key="2">
    <source>
        <dbReference type="ARBA" id="ARBA00022519"/>
    </source>
</evidence>
<gene>
    <name evidence="7" type="primary">djlA</name>
    <name evidence="9" type="ORF">C8D97_102211</name>
</gene>
<dbReference type="GO" id="GO:0005886">
    <property type="term" value="C:plasma membrane"/>
    <property type="evidence" value="ECO:0007669"/>
    <property type="project" value="UniProtKB-SubCell"/>
</dbReference>
<evidence type="ECO:0000259" key="8">
    <source>
        <dbReference type="PROSITE" id="PS50076"/>
    </source>
</evidence>
<dbReference type="InterPro" id="IPR007791">
    <property type="entry name" value="DjlA_N"/>
</dbReference>
<dbReference type="GO" id="GO:0051087">
    <property type="term" value="F:protein-folding chaperone binding"/>
    <property type="evidence" value="ECO:0007669"/>
    <property type="project" value="InterPro"/>
</dbReference>
<comment type="domain">
    <text evidence="7">The transmembrane domain is a dimerization domain.</text>
</comment>
<dbReference type="EMBL" id="QGGU01000002">
    <property type="protein sequence ID" value="PWK53821.1"/>
    <property type="molecule type" value="Genomic_DNA"/>
</dbReference>
<evidence type="ECO:0000256" key="4">
    <source>
        <dbReference type="ARBA" id="ARBA00022989"/>
    </source>
</evidence>
<dbReference type="Pfam" id="PF00226">
    <property type="entry name" value="DnaJ"/>
    <property type="match status" value="1"/>
</dbReference>
<dbReference type="Pfam" id="PF05099">
    <property type="entry name" value="TerB"/>
    <property type="match status" value="1"/>
</dbReference>
<dbReference type="OrthoDB" id="9782583at2"/>
<dbReference type="PROSITE" id="PS50076">
    <property type="entry name" value="DNAJ_2"/>
    <property type="match status" value="1"/>
</dbReference>
<dbReference type="InterPro" id="IPR023749">
    <property type="entry name" value="DjlA"/>
</dbReference>
<accession>A0A316FYU4</accession>
<dbReference type="SUPFAM" id="SSF158682">
    <property type="entry name" value="TerB-like"/>
    <property type="match status" value="1"/>
</dbReference>
<keyword evidence="2 7" id="KW-0997">Cell inner membrane</keyword>
<dbReference type="SMART" id="SM00271">
    <property type="entry name" value="DnaJ"/>
    <property type="match status" value="1"/>
</dbReference>
<comment type="function">
    <text evidence="7">Regulatory DnaK co-chaperone. Direct interaction between DnaK and DjlA is needed for the induction of the wcaABCDE operon, involved in the synthesis of a colanic acid polysaccharide capsule, possibly through activation of the RcsB/RcsC phosphotransfer signaling pathway. The colanic acid capsule may help the bacterium survive conditions outside the host.</text>
</comment>
<dbReference type="InterPro" id="IPR029024">
    <property type="entry name" value="TerB-like"/>
</dbReference>
<reference evidence="9 10" key="1">
    <citation type="submission" date="2018-05" db="EMBL/GenBank/DDBJ databases">
        <title>Genomic Encyclopedia of Type Strains, Phase IV (KMG-IV): sequencing the most valuable type-strain genomes for metagenomic binning, comparative biology and taxonomic classification.</title>
        <authorList>
            <person name="Goeker M."/>
        </authorList>
    </citation>
    <scope>NUCLEOTIDE SEQUENCE [LARGE SCALE GENOMIC DNA]</scope>
    <source>
        <strain evidence="9 10">DSM 25350</strain>
    </source>
</reference>
<dbReference type="PANTHER" id="PTHR24074">
    <property type="entry name" value="CO-CHAPERONE PROTEIN DJLA"/>
    <property type="match status" value="1"/>
</dbReference>
<dbReference type="InterPro" id="IPR001623">
    <property type="entry name" value="DnaJ_domain"/>
</dbReference>
<comment type="subunit">
    <text evidence="7">Homodimer.</text>
</comment>
<name>A0A316FYU4_9GAMM</name>
<keyword evidence="3 7" id="KW-0812">Transmembrane</keyword>
<dbReference type="Gene3D" id="1.10.287.110">
    <property type="entry name" value="DnaJ domain"/>
    <property type="match status" value="1"/>
</dbReference>
<dbReference type="CDD" id="cd06257">
    <property type="entry name" value="DnaJ"/>
    <property type="match status" value="1"/>
</dbReference>
<dbReference type="RefSeq" id="WP_109761879.1">
    <property type="nucleotide sequence ID" value="NZ_QGGU01000002.1"/>
</dbReference>
<dbReference type="InterPro" id="IPR050817">
    <property type="entry name" value="DjlA_DnaK_co-chaperone"/>
</dbReference>
<evidence type="ECO:0000256" key="5">
    <source>
        <dbReference type="ARBA" id="ARBA00023136"/>
    </source>
</evidence>
<dbReference type="SUPFAM" id="SSF46565">
    <property type="entry name" value="Chaperone J-domain"/>
    <property type="match status" value="1"/>
</dbReference>
<feature type="domain" description="J" evidence="8">
    <location>
        <begin position="208"/>
        <end position="274"/>
    </location>
</feature>
<keyword evidence="6 7" id="KW-0143">Chaperone</keyword>
<evidence type="ECO:0000256" key="1">
    <source>
        <dbReference type="ARBA" id="ARBA00022475"/>
    </source>
</evidence>